<dbReference type="OrthoDB" id="5386682at2759"/>
<feature type="non-terminal residue" evidence="3">
    <location>
        <position position="724"/>
    </location>
</feature>
<evidence type="ECO:0000313" key="4">
    <source>
        <dbReference type="Proteomes" id="UP000250266"/>
    </source>
</evidence>
<dbReference type="EMBL" id="KV745556">
    <property type="protein sequence ID" value="OCK74111.1"/>
    <property type="molecule type" value="Genomic_DNA"/>
</dbReference>
<dbReference type="Pfam" id="PF26639">
    <property type="entry name" value="Het-6_barrel"/>
    <property type="match status" value="1"/>
</dbReference>
<gene>
    <name evidence="3" type="ORF">K432DRAFT_264341</name>
</gene>
<evidence type="ECO:0000256" key="1">
    <source>
        <dbReference type="SAM" id="Phobius"/>
    </source>
</evidence>
<organism evidence="3 4">
    <name type="scientific">Lepidopterella palustris CBS 459.81</name>
    <dbReference type="NCBI Taxonomy" id="1314670"/>
    <lineage>
        <taxon>Eukaryota</taxon>
        <taxon>Fungi</taxon>
        <taxon>Dikarya</taxon>
        <taxon>Ascomycota</taxon>
        <taxon>Pezizomycotina</taxon>
        <taxon>Dothideomycetes</taxon>
        <taxon>Pleosporomycetidae</taxon>
        <taxon>Mytilinidiales</taxon>
        <taxon>Argynnaceae</taxon>
        <taxon>Lepidopterella</taxon>
    </lineage>
</organism>
<proteinExistence type="predicted"/>
<reference evidence="3 4" key="1">
    <citation type="journal article" date="2016" name="Nat. Commun.">
        <title>Ectomycorrhizal ecology is imprinted in the genome of the dominant symbiotic fungus Cenococcum geophilum.</title>
        <authorList>
            <consortium name="DOE Joint Genome Institute"/>
            <person name="Peter M."/>
            <person name="Kohler A."/>
            <person name="Ohm R.A."/>
            <person name="Kuo A."/>
            <person name="Krutzmann J."/>
            <person name="Morin E."/>
            <person name="Arend M."/>
            <person name="Barry K.W."/>
            <person name="Binder M."/>
            <person name="Choi C."/>
            <person name="Clum A."/>
            <person name="Copeland A."/>
            <person name="Grisel N."/>
            <person name="Haridas S."/>
            <person name="Kipfer T."/>
            <person name="LaButti K."/>
            <person name="Lindquist E."/>
            <person name="Lipzen A."/>
            <person name="Maire R."/>
            <person name="Meier B."/>
            <person name="Mihaltcheva S."/>
            <person name="Molinier V."/>
            <person name="Murat C."/>
            <person name="Poggeler S."/>
            <person name="Quandt C.A."/>
            <person name="Sperisen C."/>
            <person name="Tritt A."/>
            <person name="Tisserant E."/>
            <person name="Crous P.W."/>
            <person name="Henrissat B."/>
            <person name="Nehls U."/>
            <person name="Egli S."/>
            <person name="Spatafora J.W."/>
            <person name="Grigoriev I.V."/>
            <person name="Martin F.M."/>
        </authorList>
    </citation>
    <scope>NUCLEOTIDE SEQUENCE [LARGE SCALE GENOMIC DNA]</scope>
    <source>
        <strain evidence="3 4">CBS 459.81</strain>
    </source>
</reference>
<feature type="transmembrane region" description="Helical" evidence="1">
    <location>
        <begin position="592"/>
        <end position="609"/>
    </location>
</feature>
<dbReference type="PANTHER" id="PTHR24148:SF64">
    <property type="entry name" value="HETEROKARYON INCOMPATIBILITY DOMAIN-CONTAINING PROTEIN"/>
    <property type="match status" value="1"/>
</dbReference>
<accession>A0A8E2DYZ4</accession>
<protein>
    <recommendedName>
        <fullName evidence="2">Heterokaryon incompatibility domain-containing protein</fullName>
    </recommendedName>
</protein>
<feature type="non-terminal residue" evidence="3">
    <location>
        <position position="1"/>
    </location>
</feature>
<sequence>LYRNLPLPPGTGEAGPSIRLLRLRGVNHDNNELKVFPLKECPEFRALSYCWGDLNDTLHMHCNGQCLNITRNLHLALEHFESEYAGQLFWIDAICIDQEVKLELADQVSIMRDIYSQAKEVLVWLGPSTLCKNIQLGFSACKQYAARMRYYIHFLAETGEADHNLIADASIDLAIRSRPFTGPESDALLEVLRQPYWSRVWIIQELCVSKVAQVHMGEQSMPWDDFVLVLLMMERCMSFVVRNLETNLRALMDLRRLYASEDPASRPHLASLLPQFRWSQATNPLDKVYGLLGLAPSDERNLVDIEYTLSPSECYTKVMFALLEHSRDLSLLLNCNAPSFAPKKLNLPSWVPDWSYDASNLPPPRFGLSESNVYHRFDVTRKGIYEGYQASANSECPTPTLQNSPDGAILTLHGMITDQISEVAPTMELHHQLLLIVDHTGLYVPSAPFYWSEFVSKYWTGLLWRGLMKPITILLFPMNCYRKGAALNVLLTWARLAQSPAISEGEDAERFKILFDTLMKGPQSYKFIQDRVKGAYSKNVTQQLTEEFQILQFELGWNFLLKFMTLVGIEYLFPSLYFSVLGLSYEHFRGTFHLTGLIIGLEMMIAAQFSEYITIPLSVSVPLLLYGLYTSALPIFAPVQPKRLDLLFSAVLDYRLAKTESGRLALVPHNAEMEDSIALLQGGKCPFVVRQQESKWSFVGDSYVHGMMNGEEWRDEDSKEMEFV</sequence>
<dbReference type="InterPro" id="IPR052895">
    <property type="entry name" value="HetReg/Transcr_Mod"/>
</dbReference>
<dbReference type="PANTHER" id="PTHR24148">
    <property type="entry name" value="ANKYRIN REPEAT DOMAIN-CONTAINING PROTEIN 39 HOMOLOG-RELATED"/>
    <property type="match status" value="1"/>
</dbReference>
<dbReference type="Pfam" id="PF06985">
    <property type="entry name" value="HET"/>
    <property type="match status" value="1"/>
</dbReference>
<keyword evidence="1" id="KW-0812">Transmembrane</keyword>
<feature type="transmembrane region" description="Helical" evidence="1">
    <location>
        <begin position="559"/>
        <end position="580"/>
    </location>
</feature>
<name>A0A8E2DYZ4_9PEZI</name>
<evidence type="ECO:0000313" key="3">
    <source>
        <dbReference type="EMBL" id="OCK74111.1"/>
    </source>
</evidence>
<evidence type="ECO:0000259" key="2">
    <source>
        <dbReference type="Pfam" id="PF06985"/>
    </source>
</evidence>
<dbReference type="AlphaFoldDB" id="A0A8E2DYZ4"/>
<keyword evidence="4" id="KW-1185">Reference proteome</keyword>
<dbReference type="InterPro" id="IPR010730">
    <property type="entry name" value="HET"/>
</dbReference>
<dbReference type="Proteomes" id="UP000250266">
    <property type="component" value="Unassembled WGS sequence"/>
</dbReference>
<feature type="domain" description="Heterokaryon incompatibility" evidence="2">
    <location>
        <begin position="44"/>
        <end position="205"/>
    </location>
</feature>
<keyword evidence="1" id="KW-0472">Membrane</keyword>
<keyword evidence="1" id="KW-1133">Transmembrane helix</keyword>
<feature type="transmembrane region" description="Helical" evidence="1">
    <location>
        <begin position="615"/>
        <end position="637"/>
    </location>
</feature>